<evidence type="ECO:0000256" key="1">
    <source>
        <dbReference type="SAM" id="MobiDB-lite"/>
    </source>
</evidence>
<accession>A0ABR8PAF7</accession>
<feature type="region of interest" description="Disordered" evidence="1">
    <location>
        <begin position="185"/>
        <end position="335"/>
    </location>
</feature>
<dbReference type="RefSeq" id="WP_191683658.1">
    <property type="nucleotide sequence ID" value="NZ_JACSQW010000001.1"/>
</dbReference>
<reference evidence="2 3" key="1">
    <citation type="submission" date="2020-08" db="EMBL/GenBank/DDBJ databases">
        <title>A Genomic Blueprint of the Chicken Gut Microbiome.</title>
        <authorList>
            <person name="Gilroy R."/>
            <person name="Ravi A."/>
            <person name="Getino M."/>
            <person name="Pursley I."/>
            <person name="Horton D.L."/>
            <person name="Alikhan N.-F."/>
            <person name="Baker D."/>
            <person name="Gharbi K."/>
            <person name="Hall N."/>
            <person name="Watson M."/>
            <person name="Adriaenssens E.M."/>
            <person name="Foster-Nyarko E."/>
            <person name="Jarju S."/>
            <person name="Secka A."/>
            <person name="Antonio M."/>
            <person name="Oren A."/>
            <person name="Chaudhuri R."/>
            <person name="La Ragione R.M."/>
            <person name="Hildebrand F."/>
            <person name="Pallen M.J."/>
        </authorList>
    </citation>
    <scope>NUCLEOTIDE SEQUENCE [LARGE SCALE GENOMIC DNA]</scope>
    <source>
        <strain evidence="2 3">Sa3CUN2</strain>
    </source>
</reference>
<keyword evidence="3" id="KW-1185">Reference proteome</keyword>
<sequence length="335" mass="36343">MNNNGSDSGNKNVKKKISFDINSAKAAGDASTESSSATMPVFSIKKKHADSAKTAEELGASRHEPTSDRPVFEIHGDTKSQASTQSEVPVSDSTEPQITVQNIIPPTSESNAPESQESDGKSEVVGGTPSLSEESVEASFEPSISATTETSESLDPQANAESVEGSVDYMTSLNMELEKLQRELDANSISLTPESESATVTNEGQSLTREAYRGSLDETVDEQSETSITESLEQPQPTAPRPPRPQKDEKVEPIFAEPEEDKAEKRQPKVEWNGPQVQREEQPKPKTEPHRSVQAHTETRHSSRVSSRAHRKSKKQSGVLGKSFLAMLGLGNKDE</sequence>
<feature type="compositionally biased region" description="Polar residues" evidence="1">
    <location>
        <begin position="142"/>
        <end position="160"/>
    </location>
</feature>
<evidence type="ECO:0000313" key="3">
    <source>
        <dbReference type="Proteomes" id="UP000616837"/>
    </source>
</evidence>
<feature type="compositionally biased region" description="Basic and acidic residues" evidence="1">
    <location>
        <begin position="278"/>
        <end position="301"/>
    </location>
</feature>
<feature type="compositionally biased region" description="Polar residues" evidence="1">
    <location>
        <begin position="187"/>
        <end position="208"/>
    </location>
</feature>
<gene>
    <name evidence="2" type="ORF">H9564_00625</name>
</gene>
<name>A0ABR8PAF7_9LACO</name>
<dbReference type="EMBL" id="JACSQW010000001">
    <property type="protein sequence ID" value="MBD7894255.1"/>
    <property type="molecule type" value="Genomic_DNA"/>
</dbReference>
<evidence type="ECO:0000313" key="2">
    <source>
        <dbReference type="EMBL" id="MBD7894255.1"/>
    </source>
</evidence>
<organism evidence="2 3">
    <name type="scientific">Limosilactobacillus avistercoris</name>
    <dbReference type="NCBI Taxonomy" id="2762243"/>
    <lineage>
        <taxon>Bacteria</taxon>
        <taxon>Bacillati</taxon>
        <taxon>Bacillota</taxon>
        <taxon>Bacilli</taxon>
        <taxon>Lactobacillales</taxon>
        <taxon>Lactobacillaceae</taxon>
        <taxon>Limosilactobacillus</taxon>
    </lineage>
</organism>
<feature type="region of interest" description="Disordered" evidence="1">
    <location>
        <begin position="23"/>
        <end position="169"/>
    </location>
</feature>
<feature type="compositionally biased region" description="Basic and acidic residues" evidence="1">
    <location>
        <begin position="49"/>
        <end position="78"/>
    </location>
</feature>
<protein>
    <submittedName>
        <fullName evidence="2">Uncharacterized protein</fullName>
    </submittedName>
</protein>
<dbReference type="Proteomes" id="UP000616837">
    <property type="component" value="Unassembled WGS sequence"/>
</dbReference>
<comment type="caution">
    <text evidence="2">The sequence shown here is derived from an EMBL/GenBank/DDBJ whole genome shotgun (WGS) entry which is preliminary data.</text>
</comment>
<feature type="compositionally biased region" description="Polar residues" evidence="1">
    <location>
        <begin position="79"/>
        <end position="115"/>
    </location>
</feature>
<proteinExistence type="predicted"/>